<dbReference type="EMBL" id="GGEC01080282">
    <property type="protein sequence ID" value="MBX60766.1"/>
    <property type="molecule type" value="Transcribed_RNA"/>
</dbReference>
<name>A0A2P2Q194_RHIMU</name>
<proteinExistence type="predicted"/>
<organism evidence="1">
    <name type="scientific">Rhizophora mucronata</name>
    <name type="common">Asiatic mangrove</name>
    <dbReference type="NCBI Taxonomy" id="61149"/>
    <lineage>
        <taxon>Eukaryota</taxon>
        <taxon>Viridiplantae</taxon>
        <taxon>Streptophyta</taxon>
        <taxon>Embryophyta</taxon>
        <taxon>Tracheophyta</taxon>
        <taxon>Spermatophyta</taxon>
        <taxon>Magnoliopsida</taxon>
        <taxon>eudicotyledons</taxon>
        <taxon>Gunneridae</taxon>
        <taxon>Pentapetalae</taxon>
        <taxon>rosids</taxon>
        <taxon>fabids</taxon>
        <taxon>Malpighiales</taxon>
        <taxon>Rhizophoraceae</taxon>
        <taxon>Rhizophora</taxon>
    </lineage>
</organism>
<accession>A0A2P2Q194</accession>
<protein>
    <submittedName>
        <fullName evidence="1">Uncharacterized protein</fullName>
    </submittedName>
</protein>
<dbReference type="AlphaFoldDB" id="A0A2P2Q194"/>
<sequence length="20" mass="2240">MIGCHLLGLMLLRIIVIAIF</sequence>
<reference evidence="1" key="1">
    <citation type="submission" date="2018-02" db="EMBL/GenBank/DDBJ databases">
        <title>Rhizophora mucronata_Transcriptome.</title>
        <authorList>
            <person name="Meera S.P."/>
            <person name="Sreeshan A."/>
            <person name="Augustine A."/>
        </authorList>
    </citation>
    <scope>NUCLEOTIDE SEQUENCE</scope>
    <source>
        <tissue evidence="1">Leaf</tissue>
    </source>
</reference>
<evidence type="ECO:0000313" key="1">
    <source>
        <dbReference type="EMBL" id="MBX60766.1"/>
    </source>
</evidence>